<dbReference type="InterPro" id="IPR058997">
    <property type="entry name" value="YycE-like_C"/>
</dbReference>
<dbReference type="SUPFAM" id="SSF54593">
    <property type="entry name" value="Glyoxalase/Bleomycin resistance protein/Dihydroxybiphenyl dioxygenase"/>
    <property type="match status" value="1"/>
</dbReference>
<organism evidence="2 3">
    <name type="scientific">Actinomadura vinacea</name>
    <dbReference type="NCBI Taxonomy" id="115336"/>
    <lineage>
        <taxon>Bacteria</taxon>
        <taxon>Bacillati</taxon>
        <taxon>Actinomycetota</taxon>
        <taxon>Actinomycetes</taxon>
        <taxon>Streptosporangiales</taxon>
        <taxon>Thermomonosporaceae</taxon>
        <taxon>Actinomadura</taxon>
    </lineage>
</organism>
<proteinExistence type="predicted"/>
<protein>
    <submittedName>
        <fullName evidence="2">VOC family protein</fullName>
    </submittedName>
</protein>
<gene>
    <name evidence="2" type="ORF">GCM10010191_16130</name>
</gene>
<dbReference type="InterPro" id="IPR029068">
    <property type="entry name" value="Glyas_Bleomycin-R_OHBP_Dase"/>
</dbReference>
<dbReference type="InterPro" id="IPR058998">
    <property type="entry name" value="YycE-like_N"/>
</dbReference>
<evidence type="ECO:0000313" key="2">
    <source>
        <dbReference type="EMBL" id="GAA2408382.1"/>
    </source>
</evidence>
<dbReference type="EMBL" id="BAAARW010000005">
    <property type="protein sequence ID" value="GAA2408382.1"/>
    <property type="molecule type" value="Genomic_DNA"/>
</dbReference>
<feature type="domain" description="VOC" evidence="1">
    <location>
        <begin position="15"/>
        <end position="140"/>
    </location>
</feature>
<evidence type="ECO:0000259" key="1">
    <source>
        <dbReference type="PROSITE" id="PS51819"/>
    </source>
</evidence>
<dbReference type="Pfam" id="PF22659">
    <property type="entry name" value="YycE-like_C"/>
    <property type="match status" value="1"/>
</dbReference>
<keyword evidence="3" id="KW-1185">Reference proteome</keyword>
<comment type="caution">
    <text evidence="2">The sequence shown here is derived from an EMBL/GenBank/DDBJ whole genome shotgun (WGS) entry which is preliminary data.</text>
</comment>
<accession>A0ABP5VP78</accession>
<dbReference type="PROSITE" id="PS51819">
    <property type="entry name" value="VOC"/>
    <property type="match status" value="1"/>
</dbReference>
<dbReference type="Gene3D" id="3.10.180.10">
    <property type="entry name" value="2,3-Dihydroxybiphenyl 1,2-Dioxygenase, domain 1"/>
    <property type="match status" value="1"/>
</dbReference>
<evidence type="ECO:0000313" key="3">
    <source>
        <dbReference type="Proteomes" id="UP001501231"/>
    </source>
</evidence>
<name>A0ABP5VP78_9ACTN</name>
<dbReference type="InterPro" id="IPR037523">
    <property type="entry name" value="VOC_core"/>
</dbReference>
<dbReference type="Pfam" id="PF22658">
    <property type="entry name" value="YycE-like_N"/>
    <property type="match status" value="1"/>
</dbReference>
<dbReference type="CDD" id="cd06587">
    <property type="entry name" value="VOC"/>
    <property type="match status" value="1"/>
</dbReference>
<reference evidence="3" key="1">
    <citation type="journal article" date="2019" name="Int. J. Syst. Evol. Microbiol.">
        <title>The Global Catalogue of Microorganisms (GCM) 10K type strain sequencing project: providing services to taxonomists for standard genome sequencing and annotation.</title>
        <authorList>
            <consortium name="The Broad Institute Genomics Platform"/>
            <consortium name="The Broad Institute Genome Sequencing Center for Infectious Disease"/>
            <person name="Wu L."/>
            <person name="Ma J."/>
        </authorList>
    </citation>
    <scope>NUCLEOTIDE SEQUENCE [LARGE SCALE GENOMIC DNA]</scope>
    <source>
        <strain evidence="3">JCM 3325</strain>
    </source>
</reference>
<dbReference type="Proteomes" id="UP001501231">
    <property type="component" value="Unassembled WGS sequence"/>
</dbReference>
<sequence>MVMTTKTDAWPDGLAVTQVRVARPTDKLDEVVAFYRDTLGLPELYRFSGHAGYDGVMLGLPGTDHHLEFTSHEDGSPCPAPTDDNLLVLYFAGEARMYDTVERLAAAGHEPVPAENPYWAANGALTFADPDGWRVVLVPKPVF</sequence>